<dbReference type="InParanoid" id="K5VYJ7"/>
<dbReference type="PROSITE" id="PS50920">
    <property type="entry name" value="SOLCAR"/>
    <property type="match status" value="3"/>
</dbReference>
<comment type="similarity">
    <text evidence="2 11">Belongs to the mitochondrial carrier (TC 2.A.29) family.</text>
</comment>
<keyword evidence="9 10" id="KW-0472">Membrane</keyword>
<name>K5VYJ7_PHACS</name>
<evidence type="ECO:0000256" key="1">
    <source>
        <dbReference type="ARBA" id="ARBA00004448"/>
    </source>
</evidence>
<keyword evidence="8" id="KW-0496">Mitochondrion</keyword>
<feature type="repeat" description="Solcar" evidence="10">
    <location>
        <begin position="225"/>
        <end position="309"/>
    </location>
</feature>
<proteinExistence type="inferred from homology"/>
<evidence type="ECO:0000256" key="5">
    <source>
        <dbReference type="ARBA" id="ARBA00022737"/>
    </source>
</evidence>
<dbReference type="GO" id="GO:0005315">
    <property type="term" value="F:phosphate transmembrane transporter activity"/>
    <property type="evidence" value="ECO:0007669"/>
    <property type="project" value="InterPro"/>
</dbReference>
<gene>
    <name evidence="12" type="ORF">PHACADRAFT_262260</name>
</gene>
<evidence type="ECO:0000256" key="9">
    <source>
        <dbReference type="ARBA" id="ARBA00023136"/>
    </source>
</evidence>
<keyword evidence="13" id="KW-1185">Reference proteome</keyword>
<dbReference type="AlphaFoldDB" id="K5VYJ7"/>
<evidence type="ECO:0000256" key="11">
    <source>
        <dbReference type="RuleBase" id="RU000488"/>
    </source>
</evidence>
<evidence type="ECO:0008006" key="14">
    <source>
        <dbReference type="Google" id="ProtNLM"/>
    </source>
</evidence>
<evidence type="ECO:0000256" key="8">
    <source>
        <dbReference type="ARBA" id="ARBA00023128"/>
    </source>
</evidence>
<dbReference type="InterPro" id="IPR018108">
    <property type="entry name" value="MCP_transmembrane"/>
</dbReference>
<evidence type="ECO:0000256" key="4">
    <source>
        <dbReference type="ARBA" id="ARBA00022692"/>
    </source>
</evidence>
<evidence type="ECO:0000256" key="7">
    <source>
        <dbReference type="ARBA" id="ARBA00022989"/>
    </source>
</evidence>
<dbReference type="GeneID" id="18918231"/>
<feature type="repeat" description="Solcar" evidence="10">
    <location>
        <begin position="25"/>
        <end position="110"/>
    </location>
</feature>
<keyword evidence="5" id="KW-0677">Repeat</keyword>
<dbReference type="HOGENOM" id="CLU_039456_1_0_1"/>
<feature type="repeat" description="Solcar" evidence="10">
    <location>
        <begin position="124"/>
        <end position="208"/>
    </location>
</feature>
<organism evidence="12 13">
    <name type="scientific">Phanerochaete carnosa (strain HHB-10118-sp)</name>
    <name type="common">White-rot fungus</name>
    <name type="synonym">Peniophora carnosa</name>
    <dbReference type="NCBI Taxonomy" id="650164"/>
    <lineage>
        <taxon>Eukaryota</taxon>
        <taxon>Fungi</taxon>
        <taxon>Dikarya</taxon>
        <taxon>Basidiomycota</taxon>
        <taxon>Agaricomycotina</taxon>
        <taxon>Agaricomycetes</taxon>
        <taxon>Polyporales</taxon>
        <taxon>Phanerochaetaceae</taxon>
        <taxon>Phanerochaete</taxon>
    </lineage>
</organism>
<dbReference type="EMBL" id="JH930476">
    <property type="protein sequence ID" value="EKM51870.1"/>
    <property type="molecule type" value="Genomic_DNA"/>
</dbReference>
<evidence type="ECO:0000256" key="3">
    <source>
        <dbReference type="ARBA" id="ARBA00022448"/>
    </source>
</evidence>
<evidence type="ECO:0000313" key="12">
    <source>
        <dbReference type="EMBL" id="EKM51870.1"/>
    </source>
</evidence>
<evidence type="ECO:0000256" key="6">
    <source>
        <dbReference type="ARBA" id="ARBA00022792"/>
    </source>
</evidence>
<evidence type="ECO:0000256" key="10">
    <source>
        <dbReference type="PROSITE-ProRule" id="PRU00282"/>
    </source>
</evidence>
<keyword evidence="6" id="KW-0999">Mitochondrion inner membrane</keyword>
<dbReference type="InterPro" id="IPR023395">
    <property type="entry name" value="MCP_dom_sf"/>
</dbReference>
<keyword evidence="3 11" id="KW-0813">Transport</keyword>
<dbReference type="RefSeq" id="XP_007399663.1">
    <property type="nucleotide sequence ID" value="XM_007399601.1"/>
</dbReference>
<comment type="subcellular location">
    <subcellularLocation>
        <location evidence="1">Mitochondrion inner membrane</location>
        <topology evidence="1">Multi-pass membrane protein</topology>
    </subcellularLocation>
</comment>
<keyword evidence="4 10" id="KW-0812">Transmembrane</keyword>
<sequence>MSKEDQKPATLGKEGPFVVPQFTVTDYSKFFAAGALCCTITHGMMTPIDVVKTRIQIDPAYKKFNLLSGGRHVIATEGTSGLLTGFGPTAVGYLVQGGAKFAGYEYWKKQFTQIAGDQETAIRYRTAIYLGASSVAEFFADILLTPLEATRIRLVSQRGYANGLVTGFTRLAREEGLRGLYAGFLPILCKQIPYAIGQFTVNEFCHELAFRNMSEETRRNLGGGAKFSISLGSGIIAGFAAAILSQPADTLLSQINKGHGPTGSMPHRLKVLAQEAGFKGLFAGLGPRMIMTAGLVAGQFLMYGMIKDALGAPPGLEIHKEDNAAK</sequence>
<reference evidence="12 13" key="1">
    <citation type="journal article" date="2012" name="BMC Genomics">
        <title>Comparative genomics of the white-rot fungi, Phanerochaete carnosa and P. chrysosporium, to elucidate the genetic basis of the distinct wood types they colonize.</title>
        <authorList>
            <person name="Suzuki H."/>
            <person name="MacDonald J."/>
            <person name="Syed K."/>
            <person name="Salamov A."/>
            <person name="Hori C."/>
            <person name="Aerts A."/>
            <person name="Henrissat B."/>
            <person name="Wiebenga A."/>
            <person name="vanKuyk P.A."/>
            <person name="Barry K."/>
            <person name="Lindquist E."/>
            <person name="LaButti K."/>
            <person name="Lapidus A."/>
            <person name="Lucas S."/>
            <person name="Coutinho P."/>
            <person name="Gong Y."/>
            <person name="Samejima M."/>
            <person name="Mahadevan R."/>
            <person name="Abou-Zaid M."/>
            <person name="de Vries R.P."/>
            <person name="Igarashi K."/>
            <person name="Yadav J.S."/>
            <person name="Grigoriev I.V."/>
            <person name="Master E.R."/>
        </authorList>
    </citation>
    <scope>NUCLEOTIDE SEQUENCE [LARGE SCALE GENOMIC DNA]</scope>
    <source>
        <strain evidence="12 13">HHB-10118-sp</strain>
    </source>
</reference>
<dbReference type="SUPFAM" id="SSF103506">
    <property type="entry name" value="Mitochondrial carrier"/>
    <property type="match status" value="1"/>
</dbReference>
<dbReference type="GO" id="GO:0005743">
    <property type="term" value="C:mitochondrial inner membrane"/>
    <property type="evidence" value="ECO:0007669"/>
    <property type="project" value="UniProtKB-SubCell"/>
</dbReference>
<dbReference type="GO" id="GO:1990547">
    <property type="term" value="P:mitochondrial phosphate ion transmembrane transport"/>
    <property type="evidence" value="ECO:0007669"/>
    <property type="project" value="InterPro"/>
</dbReference>
<dbReference type="Proteomes" id="UP000008370">
    <property type="component" value="Unassembled WGS sequence"/>
</dbReference>
<dbReference type="OrthoDB" id="427452at2759"/>
<evidence type="ECO:0000256" key="2">
    <source>
        <dbReference type="ARBA" id="ARBA00006375"/>
    </source>
</evidence>
<dbReference type="PANTHER" id="PTHR45671:SF15">
    <property type="entry name" value="MIR1-PHOSPHATE TRANSPORTER OF THE MITOCHONDRIAL CARRIER (MCF) FAMILY"/>
    <property type="match status" value="1"/>
</dbReference>
<dbReference type="InterPro" id="IPR044677">
    <property type="entry name" value="SLC25A3/Pic2/Mir1-like"/>
</dbReference>
<accession>K5VYJ7</accession>
<evidence type="ECO:0000313" key="13">
    <source>
        <dbReference type="Proteomes" id="UP000008370"/>
    </source>
</evidence>
<dbReference type="PANTHER" id="PTHR45671">
    <property type="entry name" value="SOLUTE CARRIER FAMILY 25 (MITOCHONDRIAL CARRIER PHOSPHATE CARRIER), MEMBER 3, LIKE-RELATED-RELATED"/>
    <property type="match status" value="1"/>
</dbReference>
<dbReference type="STRING" id="650164.K5VYJ7"/>
<protein>
    <recommendedName>
        <fullName evidence="14">Mitochondrial carrier</fullName>
    </recommendedName>
</protein>
<dbReference type="Pfam" id="PF00153">
    <property type="entry name" value="Mito_carr"/>
    <property type="match status" value="3"/>
</dbReference>
<dbReference type="KEGG" id="pco:PHACADRAFT_262260"/>
<dbReference type="Gene3D" id="1.50.40.10">
    <property type="entry name" value="Mitochondrial carrier domain"/>
    <property type="match status" value="1"/>
</dbReference>
<keyword evidence="7" id="KW-1133">Transmembrane helix</keyword>